<keyword evidence="1" id="KW-0812">Transmembrane</keyword>
<name>S6BHQ9_BABBO</name>
<dbReference type="InterPro" id="IPR009688">
    <property type="entry name" value="FAM210A/B-like_dom"/>
</dbReference>
<dbReference type="Pfam" id="PF06916">
    <property type="entry name" value="FAM210A-B_dom"/>
    <property type="match status" value="1"/>
</dbReference>
<dbReference type="AlphaFoldDB" id="S6BHQ9"/>
<reference evidence="3" key="1">
    <citation type="journal article" date="2014" name="BMC Genomics">
        <title>The Babesia bovis gene and promoter model: an update from full-length EST analysis.</title>
        <authorList>
            <person name="Yamagishi J."/>
            <person name="Wakaguri H."/>
            <person name="Yokoyama N."/>
            <person name="Yamashita R."/>
            <person name="Suzuki Y."/>
            <person name="Xuan X."/>
            <person name="Igarashi I."/>
        </authorList>
    </citation>
    <scope>NUCLEOTIDE SEQUENCE</scope>
    <source>
        <strain evidence="3">Texas</strain>
    </source>
</reference>
<feature type="transmembrane region" description="Helical" evidence="1">
    <location>
        <begin position="167"/>
        <end position="188"/>
    </location>
</feature>
<accession>S6BHQ9</accession>
<evidence type="ECO:0000256" key="1">
    <source>
        <dbReference type="SAM" id="Phobius"/>
    </source>
</evidence>
<dbReference type="VEuPathDB" id="PiroplasmaDB:BBOV_III008020"/>
<feature type="domain" description="DUF1279" evidence="2">
    <location>
        <begin position="157"/>
        <end position="239"/>
    </location>
</feature>
<keyword evidence="1" id="KW-0472">Membrane</keyword>
<evidence type="ECO:0000259" key="2">
    <source>
        <dbReference type="Pfam" id="PF06916"/>
    </source>
</evidence>
<feature type="transmembrane region" description="Helical" evidence="1">
    <location>
        <begin position="230"/>
        <end position="248"/>
    </location>
</feature>
<gene>
    <name evidence="3" type="primary">BBOV_III008020</name>
</gene>
<evidence type="ECO:0000313" key="3">
    <source>
        <dbReference type="EMBL" id="BAN65744.1"/>
    </source>
</evidence>
<keyword evidence="1" id="KW-1133">Transmembrane helix</keyword>
<dbReference type="EMBL" id="AK441950">
    <property type="protein sequence ID" value="BAN65744.1"/>
    <property type="molecule type" value="mRNA"/>
</dbReference>
<organism evidence="3">
    <name type="scientific">Babesia bovis</name>
    <dbReference type="NCBI Taxonomy" id="5865"/>
    <lineage>
        <taxon>Eukaryota</taxon>
        <taxon>Sar</taxon>
        <taxon>Alveolata</taxon>
        <taxon>Apicomplexa</taxon>
        <taxon>Aconoidasida</taxon>
        <taxon>Piroplasmida</taxon>
        <taxon>Babesiidae</taxon>
        <taxon>Babesia</taxon>
    </lineage>
</organism>
<sequence>MYLSRILCHRPGGIFFPRFVAPKVHAYVLWNSTVLYNLGTTVRWHRWWRFRFIPKDGGSGVGNASTFVRDANSTQENKRPIPTTIRGTVAKVKKRFTRYWGSRKPQFILSTVQRYLYRKRLTYGPKRPSRHREKLRQLKTRAAEKSAALKISAIFALRKYGKLGAGIYLGVYIATLVLMNILTFEGYVSSDDLRNLLERINVTQFQVPDMDSWGAKFTVAYIATKVVEPLRLILSVLLVLALASITLGHDSSTAGTRVSSGPGTSDSTGVPDTRYGECHLLSPSHCTCHSMWHCTWYSTLQGTPVRVLAQGPTGLWSSQFGIASCLARSGKLQSYT</sequence>
<protein>
    <recommendedName>
        <fullName evidence="2">DUF1279 domain-containing protein</fullName>
    </recommendedName>
</protein>
<proteinExistence type="evidence at transcript level"/>